<sequence length="656" mass="76752">MKQTTVYILLLLLTACQSKDKLDMALEYAGDNRAELEKVLEHYQGDEMKYRAARFLIENMVGHSGHDSTAVQQFQAIYDKYVAISEKYNWNVATEWQKEIDRFWSENRYKVLHVSSQKDIRVVRADWLIREIDRSFKAWQENAYTRNAPFEDFCRYILPYRYAEGICIDNCRDVFYQRHAHIFNDTTRSISIVIDSLHQQYSDQLYCDMAAVDMPIYDAKTFEYIKRGVCDTKAWYNCLQLSALGMAVAIDFVPAWANRSGAHTWNSLIINGETYPFEPFNDWERWKYKQVYNNESFDRYWGRFRAAKIYRRTFEYYLEGPLADPKVNREDIPPLFLNPFMRDVSNEYFKTVDVNISLSRPIKKNIKYAYLCIYGNQGWIPVQWGKIRKNGKVLFKDMGKDIVYLPMFYQNGNLLPAGPAFLLDSNGQQIILQPEKEVKPITVSTYTSFLLPDEILKLEAMLKNACLCGDNDPEFSHPDTLVCLPRNQEAWGNEITINNPSQYRYLRLDLPADSIGLCEIAFYSPASDEPIQPTKIISTNLHSTNLKEDIRQIMDGYSATGWRGKANQKGFICWELPKSCSIAKIKYYPYIAPHFIRGKELSLQYWDNAWITAGTQRWEKGTLTFNDVPQGTIYRVRTEGTNDRIFTYKNGMIQWY</sequence>
<evidence type="ECO:0000313" key="1">
    <source>
        <dbReference type="EMBL" id="WWV66935.1"/>
    </source>
</evidence>
<dbReference type="PROSITE" id="PS51257">
    <property type="entry name" value="PROKAR_LIPOPROTEIN"/>
    <property type="match status" value="1"/>
</dbReference>
<accession>A0ABZ2ILP5</accession>
<keyword evidence="2" id="KW-1185">Reference proteome</keyword>
<dbReference type="RefSeq" id="WP_251967406.1">
    <property type="nucleotide sequence ID" value="NZ_CP146284.1"/>
</dbReference>
<dbReference type="EMBL" id="CP146284">
    <property type="protein sequence ID" value="WWV66935.1"/>
    <property type="molecule type" value="Genomic_DNA"/>
</dbReference>
<evidence type="ECO:0008006" key="3">
    <source>
        <dbReference type="Google" id="ProtNLM"/>
    </source>
</evidence>
<dbReference type="Gene3D" id="2.60.120.260">
    <property type="entry name" value="Galactose-binding domain-like"/>
    <property type="match status" value="1"/>
</dbReference>
<organism evidence="1 2">
    <name type="scientific">Parabacteroides absconsus</name>
    <dbReference type="NCBI Taxonomy" id="2951805"/>
    <lineage>
        <taxon>Bacteria</taxon>
        <taxon>Pseudomonadati</taxon>
        <taxon>Bacteroidota</taxon>
        <taxon>Bacteroidia</taxon>
        <taxon>Bacteroidales</taxon>
        <taxon>Tannerellaceae</taxon>
        <taxon>Parabacteroides</taxon>
    </lineage>
</organism>
<protein>
    <recommendedName>
        <fullName evidence="3">Transglutaminase domain-containing protein</fullName>
    </recommendedName>
</protein>
<reference evidence="1 2" key="1">
    <citation type="submission" date="2024-02" db="EMBL/GenBank/DDBJ databases">
        <title>Whole genome sequencing of Parabacteroides sp. AD58.</title>
        <authorList>
            <person name="Chaplin A.V."/>
            <person name="Pikina A.P."/>
            <person name="Sokolova S.R."/>
            <person name="Korostin D.O."/>
            <person name="Efimov B.A."/>
        </authorList>
    </citation>
    <scope>NUCLEOTIDE SEQUENCE [LARGE SCALE GENOMIC DNA]</scope>
    <source>
        <strain evidence="1 2">AD58</strain>
    </source>
</reference>
<evidence type="ECO:0000313" key="2">
    <source>
        <dbReference type="Proteomes" id="UP001320603"/>
    </source>
</evidence>
<dbReference type="PANTHER" id="PTHR35532:SF5">
    <property type="entry name" value="CARBOHYDRATE-BINDING DOMAIN-CONTAINING PROTEIN"/>
    <property type="match status" value="1"/>
</dbReference>
<proteinExistence type="predicted"/>
<dbReference type="Proteomes" id="UP001320603">
    <property type="component" value="Chromosome"/>
</dbReference>
<name>A0ABZ2ILP5_9BACT</name>
<dbReference type="PANTHER" id="PTHR35532">
    <property type="entry name" value="SIMILAR TO POLYHYDROXYALKANOATE DEPOLYMERASE"/>
    <property type="match status" value="1"/>
</dbReference>
<gene>
    <name evidence="1" type="ORF">NEE14_002795</name>
</gene>